<dbReference type="EMBL" id="BOMN01000021">
    <property type="protein sequence ID" value="GIE18555.1"/>
    <property type="molecule type" value="Genomic_DNA"/>
</dbReference>
<sequence length="97" mass="11018">MPDMVHQRLPGGRQGDMPAGPFQQNHPEAALDTPDRLGQRRLSDQQPSRSPPGMQLRLTDLDALNASFTMPGVFELIERWQSRYPYKAIWVNHQPLG</sequence>
<name>A0ABQ3ZIY9_9ACTN</name>
<proteinExistence type="predicted"/>
<dbReference type="Proteomes" id="UP000603200">
    <property type="component" value="Unassembled WGS sequence"/>
</dbReference>
<reference evidence="2 3" key="1">
    <citation type="submission" date="2021-01" db="EMBL/GenBank/DDBJ databases">
        <title>Whole genome shotgun sequence of Actinoplanes humidus NBRC 14915.</title>
        <authorList>
            <person name="Komaki H."/>
            <person name="Tamura T."/>
        </authorList>
    </citation>
    <scope>NUCLEOTIDE SEQUENCE [LARGE SCALE GENOMIC DNA]</scope>
    <source>
        <strain evidence="2 3">NBRC 14915</strain>
    </source>
</reference>
<comment type="caution">
    <text evidence="2">The sequence shown here is derived from an EMBL/GenBank/DDBJ whole genome shotgun (WGS) entry which is preliminary data.</text>
</comment>
<feature type="compositionally biased region" description="Basic and acidic residues" evidence="1">
    <location>
        <begin position="33"/>
        <end position="43"/>
    </location>
</feature>
<evidence type="ECO:0000256" key="1">
    <source>
        <dbReference type="SAM" id="MobiDB-lite"/>
    </source>
</evidence>
<evidence type="ECO:0000313" key="2">
    <source>
        <dbReference type="EMBL" id="GIE18555.1"/>
    </source>
</evidence>
<gene>
    <name evidence="2" type="ORF">Ahu01nite_016570</name>
</gene>
<keyword evidence="3" id="KW-1185">Reference proteome</keyword>
<organism evidence="2 3">
    <name type="scientific">Winogradskya humida</name>
    <dbReference type="NCBI Taxonomy" id="113566"/>
    <lineage>
        <taxon>Bacteria</taxon>
        <taxon>Bacillati</taxon>
        <taxon>Actinomycetota</taxon>
        <taxon>Actinomycetes</taxon>
        <taxon>Micromonosporales</taxon>
        <taxon>Micromonosporaceae</taxon>
        <taxon>Winogradskya</taxon>
    </lineage>
</organism>
<protein>
    <submittedName>
        <fullName evidence="2">Uncharacterized protein</fullName>
    </submittedName>
</protein>
<evidence type="ECO:0000313" key="3">
    <source>
        <dbReference type="Proteomes" id="UP000603200"/>
    </source>
</evidence>
<feature type="region of interest" description="Disordered" evidence="1">
    <location>
        <begin position="1"/>
        <end position="55"/>
    </location>
</feature>
<accession>A0ABQ3ZIY9</accession>